<dbReference type="InterPro" id="IPR040041">
    <property type="entry name" value="TMEM201"/>
</dbReference>
<dbReference type="EMBL" id="JAHRIO010050895">
    <property type="protein sequence ID" value="MEQ2174996.1"/>
    <property type="molecule type" value="Genomic_DNA"/>
</dbReference>
<keyword evidence="2" id="KW-0812">Transmembrane</keyword>
<accession>A0ABV0NU95</accession>
<keyword evidence="5" id="KW-1185">Reference proteome</keyword>
<keyword evidence="2" id="KW-1133">Transmembrane helix</keyword>
<evidence type="ECO:0000259" key="3">
    <source>
        <dbReference type="Pfam" id="PF10476"/>
    </source>
</evidence>
<reference evidence="4 5" key="1">
    <citation type="submission" date="2021-06" db="EMBL/GenBank/DDBJ databases">
        <authorList>
            <person name="Palmer J.M."/>
        </authorList>
    </citation>
    <scope>NUCLEOTIDE SEQUENCE [LARGE SCALE GENOMIC DNA]</scope>
    <source>
        <strain evidence="4 5">GA_2019</strain>
        <tissue evidence="4">Muscle</tissue>
    </source>
</reference>
<organism evidence="4 5">
    <name type="scientific">Goodea atripinnis</name>
    <dbReference type="NCBI Taxonomy" id="208336"/>
    <lineage>
        <taxon>Eukaryota</taxon>
        <taxon>Metazoa</taxon>
        <taxon>Chordata</taxon>
        <taxon>Craniata</taxon>
        <taxon>Vertebrata</taxon>
        <taxon>Euteleostomi</taxon>
        <taxon>Actinopterygii</taxon>
        <taxon>Neopterygii</taxon>
        <taxon>Teleostei</taxon>
        <taxon>Neoteleostei</taxon>
        <taxon>Acanthomorphata</taxon>
        <taxon>Ovalentaria</taxon>
        <taxon>Atherinomorphae</taxon>
        <taxon>Cyprinodontiformes</taxon>
        <taxon>Goodeidae</taxon>
        <taxon>Goodea</taxon>
    </lineage>
</organism>
<evidence type="ECO:0000256" key="2">
    <source>
        <dbReference type="SAM" id="Phobius"/>
    </source>
</evidence>
<comment type="caution">
    <text evidence="4">The sequence shown here is derived from an EMBL/GenBank/DDBJ whole genome shotgun (WGS) entry which is preliminary data.</text>
</comment>
<feature type="transmembrane region" description="Helical" evidence="2">
    <location>
        <begin position="52"/>
        <end position="71"/>
    </location>
</feature>
<evidence type="ECO:0000313" key="5">
    <source>
        <dbReference type="Proteomes" id="UP001476798"/>
    </source>
</evidence>
<feature type="non-terminal residue" evidence="4">
    <location>
        <position position="1"/>
    </location>
</feature>
<evidence type="ECO:0000313" key="4">
    <source>
        <dbReference type="EMBL" id="MEQ2174996.1"/>
    </source>
</evidence>
<gene>
    <name evidence="4" type="ORF">GOODEAATRI_013583</name>
</gene>
<evidence type="ECO:0000256" key="1">
    <source>
        <dbReference type="SAM" id="MobiDB-lite"/>
    </source>
</evidence>
<dbReference type="InterPro" id="IPR018861">
    <property type="entry name" value="TMEM201_C"/>
</dbReference>
<dbReference type="Pfam" id="PF10476">
    <property type="entry name" value="DUF2448"/>
    <property type="match status" value="1"/>
</dbReference>
<dbReference type="Proteomes" id="UP001476798">
    <property type="component" value="Unassembled WGS sequence"/>
</dbReference>
<feature type="region of interest" description="Disordered" evidence="1">
    <location>
        <begin position="99"/>
        <end position="118"/>
    </location>
</feature>
<sequence length="118" mass="13218">NESTANNDSTTDLPVWQGLLEFIPDKAVENAKLVWQHGRDNQLAIVLRRIDAIASVMWFVILCLYLAESYLANTPSWMDTVKLVNISLCCLVGLAAAAATRKPPGQRRAKYRRSESEQ</sequence>
<feature type="domain" description="Transmembrane protein 201 C-terminal" evidence="3">
    <location>
        <begin position="45"/>
        <end position="114"/>
    </location>
</feature>
<dbReference type="PANTHER" id="PTHR28646">
    <property type="entry name" value="TRANSMEMBRANE PROTEIN 201"/>
    <property type="match status" value="1"/>
</dbReference>
<name>A0ABV0NU95_9TELE</name>
<keyword evidence="2" id="KW-0472">Membrane</keyword>
<proteinExistence type="predicted"/>
<protein>
    <recommendedName>
        <fullName evidence="3">Transmembrane protein 201 C-terminal domain-containing protein</fullName>
    </recommendedName>
</protein>
<dbReference type="PANTHER" id="PTHR28646:SF1">
    <property type="entry name" value="TRANSMEMBRANE PROTEIN 201"/>
    <property type="match status" value="1"/>
</dbReference>
<feature type="transmembrane region" description="Helical" evidence="2">
    <location>
        <begin position="83"/>
        <end position="100"/>
    </location>
</feature>